<dbReference type="EMBL" id="REGN01002302">
    <property type="protein sequence ID" value="RNA28979.1"/>
    <property type="molecule type" value="Genomic_DNA"/>
</dbReference>
<protein>
    <submittedName>
        <fullName evidence="1">Uncharacterized protein</fullName>
    </submittedName>
</protein>
<proteinExistence type="predicted"/>
<dbReference type="AlphaFoldDB" id="A0A3M7RZX8"/>
<name>A0A3M7RZX8_BRAPC</name>
<dbReference type="Proteomes" id="UP000276133">
    <property type="component" value="Unassembled WGS sequence"/>
</dbReference>
<organism evidence="1 2">
    <name type="scientific">Brachionus plicatilis</name>
    <name type="common">Marine rotifer</name>
    <name type="synonym">Brachionus muelleri</name>
    <dbReference type="NCBI Taxonomy" id="10195"/>
    <lineage>
        <taxon>Eukaryota</taxon>
        <taxon>Metazoa</taxon>
        <taxon>Spiralia</taxon>
        <taxon>Gnathifera</taxon>
        <taxon>Rotifera</taxon>
        <taxon>Eurotatoria</taxon>
        <taxon>Monogononta</taxon>
        <taxon>Pseudotrocha</taxon>
        <taxon>Ploima</taxon>
        <taxon>Brachionidae</taxon>
        <taxon>Brachionus</taxon>
    </lineage>
</organism>
<gene>
    <name evidence="1" type="ORF">BpHYR1_011975</name>
</gene>
<accession>A0A3M7RZX8</accession>
<evidence type="ECO:0000313" key="2">
    <source>
        <dbReference type="Proteomes" id="UP000276133"/>
    </source>
</evidence>
<evidence type="ECO:0000313" key="1">
    <source>
        <dbReference type="EMBL" id="RNA28979.1"/>
    </source>
</evidence>
<keyword evidence="2" id="KW-1185">Reference proteome</keyword>
<comment type="caution">
    <text evidence="1">The sequence shown here is derived from an EMBL/GenBank/DDBJ whole genome shotgun (WGS) entry which is preliminary data.</text>
</comment>
<reference evidence="1 2" key="1">
    <citation type="journal article" date="2018" name="Sci. Rep.">
        <title>Genomic signatures of local adaptation to the degree of environmental predictability in rotifers.</title>
        <authorList>
            <person name="Franch-Gras L."/>
            <person name="Hahn C."/>
            <person name="Garcia-Roger E.M."/>
            <person name="Carmona M.J."/>
            <person name="Serra M."/>
            <person name="Gomez A."/>
        </authorList>
    </citation>
    <scope>NUCLEOTIDE SEQUENCE [LARGE SCALE GENOMIC DNA]</scope>
    <source>
        <strain evidence="1">HYR1</strain>
    </source>
</reference>
<sequence>MSPILADDLTKKRQIVKRQLKLQSQKKMSDTGKLVLSSLSHLNIDWKQFSVVRLEINFRFWLLEKQIYFINESPRIKNRFYIQLDVCFVNKKKLTWHKITKRAHPIILCVLSNFL</sequence>